<keyword evidence="3" id="KW-1185">Reference proteome</keyword>
<keyword evidence="1" id="KW-0812">Transmembrane</keyword>
<evidence type="ECO:0000313" key="3">
    <source>
        <dbReference type="Proteomes" id="UP000247832"/>
    </source>
</evidence>
<dbReference type="OrthoDB" id="4951105at2"/>
<proteinExistence type="predicted"/>
<keyword evidence="1" id="KW-0472">Membrane</keyword>
<dbReference type="EMBL" id="QJVD01000020">
    <property type="protein sequence ID" value="PYI65835.1"/>
    <property type="molecule type" value="Genomic_DNA"/>
</dbReference>
<dbReference type="AlphaFoldDB" id="A0A2V5L3K0"/>
<sequence>MSSNAKFRSENNLVQSIILFVIFFGLFLGGIFAMSFWSLESPEHAFIPGGIAFLCVFLSLAIPMTWIGRSNSAGE</sequence>
<comment type="caution">
    <text evidence="2">The sequence shown here is derived from an EMBL/GenBank/DDBJ whole genome shotgun (WGS) entry which is preliminary data.</text>
</comment>
<name>A0A2V5L3K0_9MICC</name>
<keyword evidence="1" id="KW-1133">Transmembrane helix</keyword>
<reference evidence="2 3" key="1">
    <citation type="submission" date="2018-05" db="EMBL/GenBank/DDBJ databases">
        <title>Genetic diversity of glacier-inhabiting Cryobacterium bacteria in China and description of Cryobacterium mengkeensis sp. nov. and Arthrobacter glacialis sp. nov.</title>
        <authorList>
            <person name="Liu Q."/>
            <person name="Xin Y.-H."/>
        </authorList>
    </citation>
    <scope>NUCLEOTIDE SEQUENCE [LARGE SCALE GENOMIC DNA]</scope>
    <source>
        <strain evidence="2 3">LI2</strain>
    </source>
</reference>
<feature type="transmembrane region" description="Helical" evidence="1">
    <location>
        <begin position="12"/>
        <end position="39"/>
    </location>
</feature>
<accession>A0A2V5L3K0</accession>
<evidence type="ECO:0000313" key="2">
    <source>
        <dbReference type="EMBL" id="PYI65835.1"/>
    </source>
</evidence>
<dbReference type="Proteomes" id="UP000247832">
    <property type="component" value="Unassembled WGS sequence"/>
</dbReference>
<dbReference type="RefSeq" id="WP_110502112.1">
    <property type="nucleotide sequence ID" value="NZ_QJVD01000020.1"/>
</dbReference>
<feature type="transmembrane region" description="Helical" evidence="1">
    <location>
        <begin position="45"/>
        <end position="67"/>
    </location>
</feature>
<evidence type="ECO:0000256" key="1">
    <source>
        <dbReference type="SAM" id="Phobius"/>
    </source>
</evidence>
<protein>
    <submittedName>
        <fullName evidence="2">Uncharacterized protein</fullName>
    </submittedName>
</protein>
<organism evidence="2 3">
    <name type="scientific">Arthrobacter livingstonensis</name>
    <dbReference type="NCBI Taxonomy" id="670078"/>
    <lineage>
        <taxon>Bacteria</taxon>
        <taxon>Bacillati</taxon>
        <taxon>Actinomycetota</taxon>
        <taxon>Actinomycetes</taxon>
        <taxon>Micrococcales</taxon>
        <taxon>Micrococcaceae</taxon>
        <taxon>Arthrobacter</taxon>
    </lineage>
</organism>
<gene>
    <name evidence="2" type="ORF">CVV68_16540</name>
</gene>